<dbReference type="EMBL" id="JAGINW010000001">
    <property type="protein sequence ID" value="MBP2330619.1"/>
    <property type="molecule type" value="Genomic_DNA"/>
</dbReference>
<reference evidence="1 2" key="1">
    <citation type="submission" date="2021-03" db="EMBL/GenBank/DDBJ databases">
        <title>Sequencing the genomes of 1000 actinobacteria strains.</title>
        <authorList>
            <person name="Klenk H.-P."/>
        </authorList>
    </citation>
    <scope>NUCLEOTIDE SEQUENCE [LARGE SCALE GENOMIC DNA]</scope>
    <source>
        <strain evidence="1 2">DSM 46670</strain>
    </source>
</reference>
<dbReference type="Proteomes" id="UP001519332">
    <property type="component" value="Unassembled WGS sequence"/>
</dbReference>
<name>A0ABS4U1U1_9PSEU</name>
<organism evidence="1 2">
    <name type="scientific">Kibdelosporangium banguiense</name>
    <dbReference type="NCBI Taxonomy" id="1365924"/>
    <lineage>
        <taxon>Bacteria</taxon>
        <taxon>Bacillati</taxon>
        <taxon>Actinomycetota</taxon>
        <taxon>Actinomycetes</taxon>
        <taxon>Pseudonocardiales</taxon>
        <taxon>Pseudonocardiaceae</taxon>
        <taxon>Kibdelosporangium</taxon>
    </lineage>
</organism>
<accession>A0ABS4U1U1</accession>
<evidence type="ECO:0000313" key="1">
    <source>
        <dbReference type="EMBL" id="MBP2330619.1"/>
    </source>
</evidence>
<evidence type="ECO:0000313" key="2">
    <source>
        <dbReference type="Proteomes" id="UP001519332"/>
    </source>
</evidence>
<proteinExistence type="predicted"/>
<gene>
    <name evidence="1" type="ORF">JOF56_011004</name>
</gene>
<sequence length="75" mass="7985">MVLRKAVAENDDHTYVPQQAFANRIVLANAFVQLAAVAKSLLPATVAEQIHEKYGVPPAQLLAVLAPDCSGDDLS</sequence>
<protein>
    <submittedName>
        <fullName evidence="1">Uncharacterized protein</fullName>
    </submittedName>
</protein>
<keyword evidence="2" id="KW-1185">Reference proteome</keyword>
<dbReference type="RefSeq" id="WP_209647224.1">
    <property type="nucleotide sequence ID" value="NZ_JAGINW010000001.1"/>
</dbReference>
<comment type="caution">
    <text evidence="1">The sequence shown here is derived from an EMBL/GenBank/DDBJ whole genome shotgun (WGS) entry which is preliminary data.</text>
</comment>